<feature type="compositionally biased region" description="Polar residues" evidence="12">
    <location>
        <begin position="101"/>
        <end position="110"/>
    </location>
</feature>
<evidence type="ECO:0000256" key="10">
    <source>
        <dbReference type="ARBA" id="ARBA00023049"/>
    </source>
</evidence>
<keyword evidence="9" id="KW-1133">Transmembrane helix</keyword>
<evidence type="ECO:0000256" key="8">
    <source>
        <dbReference type="ARBA" id="ARBA00022946"/>
    </source>
</evidence>
<dbReference type="Proteomes" id="UP000585474">
    <property type="component" value="Unassembled WGS sequence"/>
</dbReference>
<organism evidence="13 14">
    <name type="scientific">Actinidia rufa</name>
    <dbReference type="NCBI Taxonomy" id="165716"/>
    <lineage>
        <taxon>Eukaryota</taxon>
        <taxon>Viridiplantae</taxon>
        <taxon>Streptophyta</taxon>
        <taxon>Embryophyta</taxon>
        <taxon>Tracheophyta</taxon>
        <taxon>Spermatophyta</taxon>
        <taxon>Magnoliopsida</taxon>
        <taxon>eudicotyledons</taxon>
        <taxon>Gunneridae</taxon>
        <taxon>Pentapetalae</taxon>
        <taxon>asterids</taxon>
        <taxon>Ericales</taxon>
        <taxon>Actinidiaceae</taxon>
        <taxon>Actinidia</taxon>
    </lineage>
</organism>
<keyword evidence="5" id="KW-0645">Protease</keyword>
<evidence type="ECO:0000256" key="1">
    <source>
        <dbReference type="ARBA" id="ARBA00004508"/>
    </source>
</evidence>
<dbReference type="GO" id="GO:0006508">
    <property type="term" value="P:proteolysis"/>
    <property type="evidence" value="ECO:0007669"/>
    <property type="project" value="UniProtKB-KW"/>
</dbReference>
<keyword evidence="3" id="KW-0150">Chloroplast</keyword>
<evidence type="ECO:0000256" key="4">
    <source>
        <dbReference type="ARBA" id="ARBA00022640"/>
    </source>
</evidence>
<comment type="caution">
    <text evidence="13">The sequence shown here is derived from an EMBL/GenBank/DDBJ whole genome shotgun (WGS) entry which is preliminary data.</text>
</comment>
<keyword evidence="14" id="KW-1185">Reference proteome</keyword>
<dbReference type="AlphaFoldDB" id="A0A7J0GET7"/>
<evidence type="ECO:0000256" key="11">
    <source>
        <dbReference type="ARBA" id="ARBA00023136"/>
    </source>
</evidence>
<comment type="similarity">
    <text evidence="2">Belongs to the peptidase M50B family.</text>
</comment>
<sequence length="706" mass="76761">MGTLTSCSFSTVNLKPYWSSIRSTSWKRIELFDRKSKCFLCKELSKRQRVLSTNFGRFRCFAVNENGDNDRESQDSKLVTTTRDEAEERERSSNDLDSDQSRASTSSRPPTISPVGPGYNNFQVDSFKLMELLGPEKVDPADVQLIKEKLFGYSTFWVTKEELFGDLGEGILFLGNLRGKREDVFSKLQSQLAELMGDKYNLFMVEEPNSEGPDPRGGPRVSFGMLRKEVSEPVPTTLWQYVIALLLFLLTIGSSVELGIASQINRLPPEVVKYFTDPNAIEPPDMQLLYPFVESALPLAYGVLGVQLFHEVGHFLAAFPKKVNLSIPFFIPNITLGSFAPGRICPVRSILPGRRCCCLCNSCRLGIPKSTLLTQEIDGLISARSQILGVKRSSPPLLLLLGHLTPLAFIVSLVLECGRPNRPGSDYPRENCGFGRDSGRVGCGPRLLLLLHSLQSGQSTIVTIFLHVFPSVSSPSVKPLQVYVHQKKMVVAQLLVPPSSAACPLTSVVWDITKLALLGNGPGTGFSALGFNRLFKSILPDRKTKVDISLAGPLAGAALSFSMFTVGLLLSSNPDAAGDLVQVPSMLFQGSLLLGLISRATLGYACGLTTSAFNMLPVGCLDGGRAVQGAFGKNALVGFGLTTYTMLGLGVLGGPLSLPWGLYVLLCQRTPEKACLNDVTEVGTWRRTVLTVTIFPCPVDPASCMG</sequence>
<comment type="subcellular location">
    <subcellularLocation>
        <location evidence="1">Plastid</location>
        <location evidence="1">Chloroplast membrane</location>
        <topology evidence="1">Multi-pass membrane protein</topology>
    </subcellularLocation>
</comment>
<dbReference type="OrthoDB" id="195057at2759"/>
<feature type="region of interest" description="Disordered" evidence="12">
    <location>
        <begin position="68"/>
        <end position="118"/>
    </location>
</feature>
<dbReference type="PANTHER" id="PTHR31412">
    <property type="entry name" value="ZINC METALLOPROTEASE EGY1"/>
    <property type="match status" value="1"/>
</dbReference>
<evidence type="ECO:0000256" key="2">
    <source>
        <dbReference type="ARBA" id="ARBA00007931"/>
    </source>
</evidence>
<keyword evidence="7" id="KW-0378">Hydrolase</keyword>
<proteinExistence type="inferred from homology"/>
<dbReference type="PANTHER" id="PTHR31412:SF0">
    <property type="entry name" value="ZINC METALLOPROTEASE EGY1, CHLOROPLASTIC-RELATED"/>
    <property type="match status" value="1"/>
</dbReference>
<keyword evidence="8" id="KW-0809">Transit peptide</keyword>
<accession>A0A7J0GET7</accession>
<keyword evidence="10" id="KW-0482">Metalloprotease</keyword>
<evidence type="ECO:0000256" key="3">
    <source>
        <dbReference type="ARBA" id="ARBA00022528"/>
    </source>
</evidence>
<dbReference type="GO" id="GO:0031969">
    <property type="term" value="C:chloroplast membrane"/>
    <property type="evidence" value="ECO:0007669"/>
    <property type="project" value="UniProtKB-SubCell"/>
</dbReference>
<evidence type="ECO:0000313" key="14">
    <source>
        <dbReference type="Proteomes" id="UP000585474"/>
    </source>
</evidence>
<dbReference type="InterPro" id="IPR044838">
    <property type="entry name" value="EGY1-like"/>
</dbReference>
<evidence type="ECO:0000256" key="12">
    <source>
        <dbReference type="SAM" id="MobiDB-lite"/>
    </source>
</evidence>
<keyword evidence="4" id="KW-0934">Plastid</keyword>
<dbReference type="EMBL" id="BJWL01000020">
    <property type="protein sequence ID" value="GFZ09326.1"/>
    <property type="molecule type" value="Genomic_DNA"/>
</dbReference>
<protein>
    <submittedName>
        <fullName evidence="13">Peptidase M50 family protein</fullName>
    </submittedName>
</protein>
<evidence type="ECO:0000313" key="13">
    <source>
        <dbReference type="EMBL" id="GFZ09326.1"/>
    </source>
</evidence>
<feature type="compositionally biased region" description="Basic and acidic residues" evidence="12">
    <location>
        <begin position="82"/>
        <end position="94"/>
    </location>
</feature>
<evidence type="ECO:0000256" key="6">
    <source>
        <dbReference type="ARBA" id="ARBA00022692"/>
    </source>
</evidence>
<evidence type="ECO:0000256" key="5">
    <source>
        <dbReference type="ARBA" id="ARBA00022670"/>
    </source>
</evidence>
<evidence type="ECO:0000256" key="7">
    <source>
        <dbReference type="ARBA" id="ARBA00022801"/>
    </source>
</evidence>
<evidence type="ECO:0000256" key="9">
    <source>
        <dbReference type="ARBA" id="ARBA00022989"/>
    </source>
</evidence>
<keyword evidence="11" id="KW-0472">Membrane</keyword>
<keyword evidence="6" id="KW-0812">Transmembrane</keyword>
<dbReference type="GO" id="GO:0008237">
    <property type="term" value="F:metallopeptidase activity"/>
    <property type="evidence" value="ECO:0007669"/>
    <property type="project" value="UniProtKB-KW"/>
</dbReference>
<gene>
    <name evidence="13" type="ORF">Acr_20g0011340</name>
</gene>
<reference evidence="13 14" key="1">
    <citation type="submission" date="2019-07" db="EMBL/GenBank/DDBJ databases">
        <title>De Novo Assembly of kiwifruit Actinidia rufa.</title>
        <authorList>
            <person name="Sugita-Konishi S."/>
            <person name="Sato K."/>
            <person name="Mori E."/>
            <person name="Abe Y."/>
            <person name="Kisaki G."/>
            <person name="Hamano K."/>
            <person name="Suezawa K."/>
            <person name="Otani M."/>
            <person name="Fukuda T."/>
            <person name="Manabe T."/>
            <person name="Gomi K."/>
            <person name="Tabuchi M."/>
            <person name="Akimitsu K."/>
            <person name="Kataoka I."/>
        </authorList>
    </citation>
    <scope>NUCLEOTIDE SEQUENCE [LARGE SCALE GENOMIC DNA]</scope>
    <source>
        <strain evidence="14">cv. Fuchu</strain>
    </source>
</reference>
<name>A0A7J0GET7_9ERIC</name>